<feature type="non-terminal residue" evidence="2">
    <location>
        <position position="1"/>
    </location>
</feature>
<reference evidence="2" key="1">
    <citation type="journal article" date="2014" name="Front. Microbiol.">
        <title>High frequency of phylogenetically diverse reductive dehalogenase-homologous genes in deep subseafloor sedimentary metagenomes.</title>
        <authorList>
            <person name="Kawai M."/>
            <person name="Futagami T."/>
            <person name="Toyoda A."/>
            <person name="Takaki Y."/>
            <person name="Nishi S."/>
            <person name="Hori S."/>
            <person name="Arai W."/>
            <person name="Tsubouchi T."/>
            <person name="Morono Y."/>
            <person name="Uchiyama I."/>
            <person name="Ito T."/>
            <person name="Fujiyama A."/>
            <person name="Inagaki F."/>
            <person name="Takami H."/>
        </authorList>
    </citation>
    <scope>NUCLEOTIDE SEQUENCE</scope>
    <source>
        <strain evidence="2">Expedition CK06-06</strain>
    </source>
</reference>
<comment type="caution">
    <text evidence="2">The sequence shown here is derived from an EMBL/GenBank/DDBJ whole genome shotgun (WGS) entry which is preliminary data.</text>
</comment>
<proteinExistence type="predicted"/>
<name>X1ALR4_9ZZZZ</name>
<sequence length="302" mass="36363">SYLTYRYIKNYKNKYYPPRKRKNRGDYICVFILLALFSIFFYFILVGTYGDIVIIISFFAVIIAGFGMIGYLIYKLIGGRRLPYSKPEIKIESVGVNKNLTVVEAAIIKNTPLNKVLFLIIFGLIRTGHLKVIETNPLKFEVMSTKGYQKMKAYQRKFLKSVDPEGPDKGTVKRRKLEYLLVDLIKATYKKMRGYELDATTYYYDNMINQAWETIKKMPNEIEFEDIEDEYDWIVLDDLFEKRSERYLSHRYYIHYPYWYPRYYWYHYYWPRHHYYTYHPGRSTSANLLPKQHINIHTFSDS</sequence>
<dbReference type="AlphaFoldDB" id="X1ALR4"/>
<protein>
    <submittedName>
        <fullName evidence="2">Uncharacterized protein</fullName>
    </submittedName>
</protein>
<feature type="transmembrane region" description="Helical" evidence="1">
    <location>
        <begin position="27"/>
        <end position="46"/>
    </location>
</feature>
<dbReference type="EMBL" id="BART01011315">
    <property type="protein sequence ID" value="GAG83474.1"/>
    <property type="molecule type" value="Genomic_DNA"/>
</dbReference>
<keyword evidence="1" id="KW-1133">Transmembrane helix</keyword>
<accession>X1ALR4</accession>
<feature type="non-terminal residue" evidence="2">
    <location>
        <position position="302"/>
    </location>
</feature>
<evidence type="ECO:0000313" key="2">
    <source>
        <dbReference type="EMBL" id="GAG83474.1"/>
    </source>
</evidence>
<evidence type="ECO:0000256" key="1">
    <source>
        <dbReference type="SAM" id="Phobius"/>
    </source>
</evidence>
<keyword evidence="1" id="KW-0472">Membrane</keyword>
<feature type="transmembrane region" description="Helical" evidence="1">
    <location>
        <begin position="52"/>
        <end position="74"/>
    </location>
</feature>
<gene>
    <name evidence="2" type="ORF">S01H4_24159</name>
</gene>
<keyword evidence="1" id="KW-0812">Transmembrane</keyword>
<organism evidence="2">
    <name type="scientific">marine sediment metagenome</name>
    <dbReference type="NCBI Taxonomy" id="412755"/>
    <lineage>
        <taxon>unclassified sequences</taxon>
        <taxon>metagenomes</taxon>
        <taxon>ecological metagenomes</taxon>
    </lineage>
</organism>